<reference evidence="2 3" key="1">
    <citation type="submission" date="2016-08" db="EMBL/GenBank/DDBJ databases">
        <authorList>
            <person name="Loux V."/>
            <person name="Rue O."/>
        </authorList>
    </citation>
    <scope>NUCLEOTIDE SEQUENCE [LARGE SCALE GENOMIC DNA]</scope>
    <source>
        <strain evidence="2 3">WSBC_10311</strain>
    </source>
</reference>
<dbReference type="EMBL" id="FMBG01000016">
    <property type="protein sequence ID" value="SCC45757.1"/>
    <property type="molecule type" value="Genomic_DNA"/>
</dbReference>
<evidence type="ECO:0000313" key="2">
    <source>
        <dbReference type="EMBL" id="SCC45757.1"/>
    </source>
</evidence>
<name>A0AB37YTZ1_9BACI</name>
<dbReference type="InterPro" id="IPR052399">
    <property type="entry name" value="Phage_Baseplate_Assmbl_Protein"/>
</dbReference>
<dbReference type="PANTHER" id="PTHR37829:SF3">
    <property type="entry name" value="PROTEIN JAYE-RELATED"/>
    <property type="match status" value="1"/>
</dbReference>
<dbReference type="Pfam" id="PF04865">
    <property type="entry name" value="Baseplate_J"/>
    <property type="match status" value="1"/>
</dbReference>
<dbReference type="Proteomes" id="UP000195728">
    <property type="component" value="Unassembled WGS sequence"/>
</dbReference>
<accession>A0AB37YTZ1</accession>
<comment type="caution">
    <text evidence="2">The sequence shown here is derived from an EMBL/GenBank/DDBJ whole genome shotgun (WGS) entry which is preliminary data.</text>
</comment>
<dbReference type="PANTHER" id="PTHR37829">
    <property type="entry name" value="PHAGE-LIKE ELEMENT PBSX PROTEIN XKDT"/>
    <property type="match status" value="1"/>
</dbReference>
<feature type="domain" description="Baseplate protein J-like barrel" evidence="1">
    <location>
        <begin position="95"/>
        <end position="175"/>
    </location>
</feature>
<gene>
    <name evidence="2" type="ORF">BC10311_03441</name>
</gene>
<evidence type="ECO:0000313" key="3">
    <source>
        <dbReference type="Proteomes" id="UP000195728"/>
    </source>
</evidence>
<evidence type="ECO:0000259" key="1">
    <source>
        <dbReference type="Pfam" id="PF04865"/>
    </source>
</evidence>
<dbReference type="AlphaFoldDB" id="A0AB37YTZ1"/>
<dbReference type="InterPro" id="IPR006949">
    <property type="entry name" value="Barrel_Baseplate_J-like"/>
</dbReference>
<dbReference type="RefSeq" id="WP_088107258.1">
    <property type="nucleotide sequence ID" value="NZ_FMBG01000016.1"/>
</dbReference>
<protein>
    <recommendedName>
        <fullName evidence="1">Baseplate protein J-like barrel domain-containing protein</fullName>
    </recommendedName>
</protein>
<sequence length="396" mass="43054">MLTAEGFKRKRYADFIKEMEEQARKLFGNDVNLSERGPLGMFIQTIAFSRAEENELAESIYYSAFYFSAEGVSLDQVVKNRGAERRRAKAATGTANFKVDPGVTVKAGTIVATKDGVEFVTTENGYDDNSDGLVTVDVLASEAGTKGNVKANTITEIITPSVGVNSVSNPKPTEYGREEETDLELRRRYASTFATKSSTTEGTRARLLNDVPGIRTVVVFNNSDDIPDKDGRPPHSFETVVYGGEDKAIAKSIMESKPVGIRAYGKTQVKVFDEGGNEHIISFSKATEQSISARVTIYRDGEFPALSIGRKLIMSEVIKYIGGLDEDGINYTGLGMGDTIVTGKIIANIFGSVQGIKDCTLEISKDNGVTWTTSNVSIGFLHIPSTNFNKVVVNIV</sequence>
<proteinExistence type="predicted"/>
<organism evidence="2 3">
    <name type="scientific">Bacillus wiedmannii</name>
    <dbReference type="NCBI Taxonomy" id="1890302"/>
    <lineage>
        <taxon>Bacteria</taxon>
        <taxon>Bacillati</taxon>
        <taxon>Bacillota</taxon>
        <taxon>Bacilli</taxon>
        <taxon>Bacillales</taxon>
        <taxon>Bacillaceae</taxon>
        <taxon>Bacillus</taxon>
        <taxon>Bacillus cereus group</taxon>
    </lineage>
</organism>